<feature type="domain" description="DUF7088" evidence="3">
    <location>
        <begin position="45"/>
        <end position="131"/>
    </location>
</feature>
<dbReference type="SUPFAM" id="SSF52317">
    <property type="entry name" value="Class I glutamine amidotransferase-like"/>
    <property type="match status" value="1"/>
</dbReference>
<dbReference type="Pfam" id="PF23357">
    <property type="entry name" value="DUF7088"/>
    <property type="match status" value="1"/>
</dbReference>
<accession>A0A0A0BHI8</accession>
<dbReference type="Pfam" id="PF09822">
    <property type="entry name" value="ABC_transp_aux"/>
    <property type="match status" value="1"/>
</dbReference>
<comment type="caution">
    <text evidence="4">The sequence shown here is derived from an EMBL/GenBank/DDBJ whole genome shotgun (WGS) entry which is preliminary data.</text>
</comment>
<reference evidence="4 5" key="1">
    <citation type="submission" date="2014-09" db="EMBL/GenBank/DDBJ databases">
        <authorList>
            <person name="Grob C."/>
            <person name="Taubert M."/>
            <person name="Howat A.M."/>
            <person name="Burns O.J."/>
            <person name="Dixon J.L."/>
            <person name="Chen Y."/>
            <person name="Murrell J.C."/>
        </authorList>
    </citation>
    <scope>NUCLEOTIDE SEQUENCE [LARGE SCALE GENOMIC DNA]</scope>
    <source>
        <strain evidence="4">L4</strain>
    </source>
</reference>
<protein>
    <submittedName>
        <fullName evidence="4">Mucin 2</fullName>
    </submittedName>
</protein>
<dbReference type="InterPro" id="IPR029062">
    <property type="entry name" value="Class_I_gatase-like"/>
</dbReference>
<keyword evidence="1" id="KW-0472">Membrane</keyword>
<dbReference type="InterPro" id="IPR039975">
    <property type="entry name" value="IFT52"/>
</dbReference>
<evidence type="ECO:0000313" key="4">
    <source>
        <dbReference type="EMBL" id="KGM07411.1"/>
    </source>
</evidence>
<sequence length="456" mass="51040">MKITRQTQRLFRLQQGFFYILLVIVIVLLAKLSIDTNRQFDWTANNRHTLSESSIELLKEIDNAINIQVFISPNDQLRPATVELLSRYQAHTDKLDISYIDPAFSPDQVRALNIQQQGEMVVSQGEQQQHVFDLSEQSLTNALITVSRQQEQWLVFIEGHGERSLFEQSNFSLSTWAQQLQSQGFKLHAQNLVKTPEIPDNTAALVITSPTRDWLTGEVALIKDYLDQGGNLLWLAEPEQTDSLNALSESLGINFVAGTVLDPNTAMLGIDDPRFVLISDYANHPVGVATASVSLLAEATALQQSESESSRNWRYLILLNSQPDAWVESNAITQENIPLQQFDEGADLHGPFSLGYVLTREQQAQSRDQRVAIIGDSDFVSNAYIGNAANLDLAMALVNWLAHDDKLIKIPVKTSVGTQLSLTKNQSLILGLGFLVVLPLTLLAIGLGIWWRRRRR</sequence>
<evidence type="ECO:0000313" key="5">
    <source>
        <dbReference type="Proteomes" id="UP000029999"/>
    </source>
</evidence>
<dbReference type="InterPro" id="IPR019196">
    <property type="entry name" value="ABC_transp_unknown"/>
</dbReference>
<organism evidence="4 5">
    <name type="scientific">Methylophaga thiooxydans</name>
    <dbReference type="NCBI Taxonomy" id="392484"/>
    <lineage>
        <taxon>Bacteria</taxon>
        <taxon>Pseudomonadati</taxon>
        <taxon>Pseudomonadota</taxon>
        <taxon>Gammaproteobacteria</taxon>
        <taxon>Thiotrichales</taxon>
        <taxon>Piscirickettsiaceae</taxon>
        <taxon>Methylophaga</taxon>
    </lineage>
</organism>
<keyword evidence="1" id="KW-1133">Transmembrane helix</keyword>
<dbReference type="InterPro" id="IPR055396">
    <property type="entry name" value="DUF7088"/>
</dbReference>
<dbReference type="Proteomes" id="UP000029999">
    <property type="component" value="Unassembled WGS sequence"/>
</dbReference>
<evidence type="ECO:0000256" key="1">
    <source>
        <dbReference type="SAM" id="Phobius"/>
    </source>
</evidence>
<dbReference type="PANTHER" id="PTHR12969">
    <property type="entry name" value="NGD5/OSM-6/IFT52"/>
    <property type="match status" value="1"/>
</dbReference>
<dbReference type="EMBL" id="JRQD01000002">
    <property type="protein sequence ID" value="KGM07411.1"/>
    <property type="molecule type" value="Genomic_DNA"/>
</dbReference>
<feature type="transmembrane region" description="Helical" evidence="1">
    <location>
        <begin position="428"/>
        <end position="451"/>
    </location>
</feature>
<dbReference type="AlphaFoldDB" id="A0A0A0BHI8"/>
<dbReference type="RefSeq" id="WP_036312655.1">
    <property type="nucleotide sequence ID" value="NZ_JRQD01000002.1"/>
</dbReference>
<dbReference type="STRING" id="392484.LP43_1022"/>
<name>A0A0A0BHI8_9GAMM</name>
<dbReference type="PANTHER" id="PTHR12969:SF7">
    <property type="entry name" value="INTRAFLAGELLAR TRANSPORT PROTEIN 52 HOMOLOG"/>
    <property type="match status" value="1"/>
</dbReference>
<feature type="domain" description="ABC-type uncharacterised transport system" evidence="2">
    <location>
        <begin position="155"/>
        <end position="386"/>
    </location>
</feature>
<keyword evidence="1" id="KW-0812">Transmembrane</keyword>
<gene>
    <name evidence="4" type="ORF">LP43_1022</name>
</gene>
<feature type="transmembrane region" description="Helical" evidence="1">
    <location>
        <begin position="16"/>
        <end position="34"/>
    </location>
</feature>
<evidence type="ECO:0000259" key="2">
    <source>
        <dbReference type="Pfam" id="PF09822"/>
    </source>
</evidence>
<proteinExistence type="predicted"/>
<evidence type="ECO:0000259" key="3">
    <source>
        <dbReference type="Pfam" id="PF23357"/>
    </source>
</evidence>